<name>A0A835BZH1_9POAL</name>
<sequence>MSLAVRKSSPVVVRPSPEPAATTRATVKLSSFNMGLYNMPTTSLLVFEHPLHNAAETIQAALSRALAHYHPVAGRIVAREGGSDDEDDDEVYIDCNGEGVAFVAASASQALKEIVCFNDLAVYYPDMACGPGDPLLLMQVTEFSCGGFVLGVTWNQGVADGAGMGQFLNAVGELAAGQPSPSVPPVRWDGSLPSLPLSVLEAQQHMLSLEPLSDLVSMHITISMESINSIRADFSSSFHGQPCTTFEAALAVLWQCRTRAIRVNPETPTLLMFVADVRRHVGAMEGYYGNCIVEQFVMARSGEVADGDVKDVVMAIKRAKDRVPGLLKEDEGEGMVSQQELRKVDTYGMLLVTSWRNLGFDLVDFGSGRPAKVTYSGKDMPPSPAALGFLSNGRDGVSVL</sequence>
<dbReference type="PANTHER" id="PTHR31147">
    <property type="entry name" value="ACYL TRANSFERASE 4"/>
    <property type="match status" value="1"/>
</dbReference>
<dbReference type="Proteomes" id="UP000636709">
    <property type="component" value="Unassembled WGS sequence"/>
</dbReference>
<keyword evidence="3" id="KW-1185">Reference proteome</keyword>
<dbReference type="InterPro" id="IPR050898">
    <property type="entry name" value="Plant_acyltransferase"/>
</dbReference>
<reference evidence="2" key="1">
    <citation type="submission" date="2020-07" db="EMBL/GenBank/DDBJ databases">
        <title>Genome sequence and genetic diversity analysis of an under-domesticated orphan crop, white fonio (Digitaria exilis).</title>
        <authorList>
            <person name="Bennetzen J.L."/>
            <person name="Chen S."/>
            <person name="Ma X."/>
            <person name="Wang X."/>
            <person name="Yssel A.E.J."/>
            <person name="Chaluvadi S.R."/>
            <person name="Johnson M."/>
            <person name="Gangashetty P."/>
            <person name="Hamidou F."/>
            <person name="Sanogo M.D."/>
            <person name="Zwaenepoel A."/>
            <person name="Wallace J."/>
            <person name="Van De Peer Y."/>
            <person name="Van Deynze A."/>
        </authorList>
    </citation>
    <scope>NUCLEOTIDE SEQUENCE</scope>
    <source>
        <tissue evidence="2">Leaves</tissue>
    </source>
</reference>
<dbReference type="Pfam" id="PF02458">
    <property type="entry name" value="Transferase"/>
    <property type="match status" value="1"/>
</dbReference>
<comment type="similarity">
    <text evidence="1">Belongs to the plant acyltransferase family.</text>
</comment>
<dbReference type="GO" id="GO:0016747">
    <property type="term" value="F:acyltransferase activity, transferring groups other than amino-acyl groups"/>
    <property type="evidence" value="ECO:0007669"/>
    <property type="project" value="UniProtKB-ARBA"/>
</dbReference>
<comment type="caution">
    <text evidence="2">The sequence shown here is derived from an EMBL/GenBank/DDBJ whole genome shotgun (WGS) entry which is preliminary data.</text>
</comment>
<evidence type="ECO:0000256" key="1">
    <source>
        <dbReference type="ARBA" id="ARBA00009861"/>
    </source>
</evidence>
<dbReference type="InterPro" id="IPR023213">
    <property type="entry name" value="CAT-like_dom_sf"/>
</dbReference>
<evidence type="ECO:0000313" key="3">
    <source>
        <dbReference type="Proteomes" id="UP000636709"/>
    </source>
</evidence>
<evidence type="ECO:0000313" key="2">
    <source>
        <dbReference type="EMBL" id="KAF8712032.1"/>
    </source>
</evidence>
<protein>
    <submittedName>
        <fullName evidence="2">Uncharacterized protein</fullName>
    </submittedName>
</protein>
<accession>A0A835BZH1</accession>
<proteinExistence type="inferred from homology"/>
<dbReference type="AlphaFoldDB" id="A0A835BZH1"/>
<dbReference type="EMBL" id="JACEFO010001746">
    <property type="protein sequence ID" value="KAF8712032.1"/>
    <property type="molecule type" value="Genomic_DNA"/>
</dbReference>
<dbReference type="OrthoDB" id="671439at2759"/>
<dbReference type="Gene3D" id="3.30.559.10">
    <property type="entry name" value="Chloramphenicol acetyltransferase-like domain"/>
    <property type="match status" value="2"/>
</dbReference>
<dbReference type="PANTHER" id="PTHR31147:SF61">
    <property type="entry name" value="ACYL TRANSFERASE 15"/>
    <property type="match status" value="1"/>
</dbReference>
<gene>
    <name evidence="2" type="ORF">HU200_028862</name>
</gene>
<organism evidence="2 3">
    <name type="scientific">Digitaria exilis</name>
    <dbReference type="NCBI Taxonomy" id="1010633"/>
    <lineage>
        <taxon>Eukaryota</taxon>
        <taxon>Viridiplantae</taxon>
        <taxon>Streptophyta</taxon>
        <taxon>Embryophyta</taxon>
        <taxon>Tracheophyta</taxon>
        <taxon>Spermatophyta</taxon>
        <taxon>Magnoliopsida</taxon>
        <taxon>Liliopsida</taxon>
        <taxon>Poales</taxon>
        <taxon>Poaceae</taxon>
        <taxon>PACMAD clade</taxon>
        <taxon>Panicoideae</taxon>
        <taxon>Panicodae</taxon>
        <taxon>Paniceae</taxon>
        <taxon>Anthephorinae</taxon>
        <taxon>Digitaria</taxon>
    </lineage>
</organism>